<keyword evidence="5" id="KW-0560">Oxidoreductase</keyword>
<comment type="cofactor">
    <cofactor evidence="1 8">
        <name>heme</name>
        <dbReference type="ChEBI" id="CHEBI:30413"/>
    </cofactor>
</comment>
<evidence type="ECO:0000313" key="11">
    <source>
        <dbReference type="Proteomes" id="UP000199758"/>
    </source>
</evidence>
<evidence type="ECO:0000256" key="7">
    <source>
        <dbReference type="ARBA" id="ARBA00023033"/>
    </source>
</evidence>
<dbReference type="InterPro" id="IPR001128">
    <property type="entry name" value="Cyt_P450"/>
</dbReference>
<evidence type="ECO:0000256" key="8">
    <source>
        <dbReference type="PIRSR" id="PIRSR602403-1"/>
    </source>
</evidence>
<evidence type="ECO:0000256" key="5">
    <source>
        <dbReference type="ARBA" id="ARBA00023002"/>
    </source>
</evidence>
<evidence type="ECO:0000256" key="9">
    <source>
        <dbReference type="SAM" id="MobiDB-lite"/>
    </source>
</evidence>
<evidence type="ECO:0000256" key="6">
    <source>
        <dbReference type="ARBA" id="ARBA00023004"/>
    </source>
</evidence>
<comment type="similarity">
    <text evidence="2">Belongs to the cytochrome P450 family.</text>
</comment>
<evidence type="ECO:0000256" key="2">
    <source>
        <dbReference type="ARBA" id="ARBA00010617"/>
    </source>
</evidence>
<reference evidence="10 11" key="1">
    <citation type="submission" date="2016-11" db="EMBL/GenBank/DDBJ databases">
        <authorList>
            <person name="Jaros S."/>
            <person name="Januszkiewicz K."/>
            <person name="Wedrychowicz H."/>
        </authorList>
    </citation>
    <scope>NUCLEOTIDE SEQUENCE [LARGE SCALE GENOMIC DNA]</scope>
    <source>
        <strain evidence="10 11">CGMCC 1.7049</strain>
    </source>
</reference>
<organism evidence="10 11">
    <name type="scientific">Hydrocarboniphaga daqingensis</name>
    <dbReference type="NCBI Taxonomy" id="490188"/>
    <lineage>
        <taxon>Bacteria</taxon>
        <taxon>Pseudomonadati</taxon>
        <taxon>Pseudomonadota</taxon>
        <taxon>Gammaproteobacteria</taxon>
        <taxon>Nevskiales</taxon>
        <taxon>Nevskiaceae</taxon>
        <taxon>Hydrocarboniphaga</taxon>
    </lineage>
</organism>
<dbReference type="Pfam" id="PF00067">
    <property type="entry name" value="p450"/>
    <property type="match status" value="1"/>
</dbReference>
<evidence type="ECO:0000313" key="10">
    <source>
        <dbReference type="EMBL" id="SHH04248.1"/>
    </source>
</evidence>
<dbReference type="PRINTS" id="PR00465">
    <property type="entry name" value="EP450IV"/>
</dbReference>
<dbReference type="EMBL" id="FQWZ01000005">
    <property type="protein sequence ID" value="SHH04248.1"/>
    <property type="molecule type" value="Genomic_DNA"/>
</dbReference>
<dbReference type="RefSeq" id="WP_245793256.1">
    <property type="nucleotide sequence ID" value="NZ_FQWZ01000005.1"/>
</dbReference>
<feature type="region of interest" description="Disordered" evidence="9">
    <location>
        <begin position="1"/>
        <end position="27"/>
    </location>
</feature>
<dbReference type="PRINTS" id="PR00385">
    <property type="entry name" value="P450"/>
</dbReference>
<feature type="binding site" description="axial binding residue" evidence="8">
    <location>
        <position position="413"/>
    </location>
    <ligand>
        <name>heme</name>
        <dbReference type="ChEBI" id="CHEBI:30413"/>
    </ligand>
    <ligandPart>
        <name>Fe</name>
        <dbReference type="ChEBI" id="CHEBI:18248"/>
    </ligandPart>
</feature>
<sequence>MSTSDTLDLSPTPSQTTPPPSSDRVPPLVKGLPLIGSTLPMARDPARFFARCYRDYGPVYRVNVFGNQLTVIAGAEAATFMGTREGRDCLRSREAWEPLYKEFGASKMLSAEDGEMHKALRTVMKRGFSKDAIKGRYQDMLDITRDTLLRDWTVGSQVPVVEAMQFLVVDQLGTALTGQSPREYVKDIRTTILYILNVLVTQQRPKFLMKLPRYRRAKARMLELGRQMVRDYRSKSIATPDEYKTLIDDIMDAHQRDPELIPESDLAMLMAGPYVAGLDTVANTTSAIVYTVLKHPEVLRRVQAEVDAVMDAQPINEDDYMRSMPALYGAIMETMRLYPIAVAQIRIANKDFSFGGCRIHEGEMIYLGTAVPHFQDAFYPDAEVFDIDRYARPRAEHLQPGAYSPYGRGHHTCLGKSLAEVLLMMSMAQLFYLFDLELPSPDYVLKTKTAPTPGPAMSFKVKVRARRH</sequence>
<keyword evidence="3 8" id="KW-0349">Heme</keyword>
<dbReference type="CDD" id="cd00302">
    <property type="entry name" value="cytochrome_P450"/>
    <property type="match status" value="1"/>
</dbReference>
<proteinExistence type="inferred from homology"/>
<gene>
    <name evidence="10" type="ORF">SAMN04488068_2262</name>
</gene>
<dbReference type="GO" id="GO:0005506">
    <property type="term" value="F:iron ion binding"/>
    <property type="evidence" value="ECO:0007669"/>
    <property type="project" value="InterPro"/>
</dbReference>
<dbReference type="GO" id="GO:0004497">
    <property type="term" value="F:monooxygenase activity"/>
    <property type="evidence" value="ECO:0007669"/>
    <property type="project" value="UniProtKB-KW"/>
</dbReference>
<keyword evidence="6 8" id="KW-0408">Iron</keyword>
<evidence type="ECO:0000256" key="1">
    <source>
        <dbReference type="ARBA" id="ARBA00001971"/>
    </source>
</evidence>
<keyword evidence="4 8" id="KW-0479">Metal-binding</keyword>
<dbReference type="AlphaFoldDB" id="A0A1M5PR59"/>
<dbReference type="GO" id="GO:0016705">
    <property type="term" value="F:oxidoreductase activity, acting on paired donors, with incorporation or reduction of molecular oxygen"/>
    <property type="evidence" value="ECO:0007669"/>
    <property type="project" value="InterPro"/>
</dbReference>
<dbReference type="GO" id="GO:0016125">
    <property type="term" value="P:sterol metabolic process"/>
    <property type="evidence" value="ECO:0007669"/>
    <property type="project" value="TreeGrafter"/>
</dbReference>
<accession>A0A1M5PR59</accession>
<evidence type="ECO:0000256" key="3">
    <source>
        <dbReference type="ARBA" id="ARBA00022617"/>
    </source>
</evidence>
<dbReference type="InterPro" id="IPR002403">
    <property type="entry name" value="Cyt_P450_E_grp-IV"/>
</dbReference>
<protein>
    <submittedName>
        <fullName evidence="10">Cytochrome P450</fullName>
    </submittedName>
</protein>
<name>A0A1M5PR59_9GAMM</name>
<dbReference type="Proteomes" id="UP000199758">
    <property type="component" value="Unassembled WGS sequence"/>
</dbReference>
<keyword evidence="11" id="KW-1185">Reference proteome</keyword>
<dbReference type="STRING" id="490188.SAMN04488068_2262"/>
<dbReference type="GO" id="GO:0020037">
    <property type="term" value="F:heme binding"/>
    <property type="evidence" value="ECO:0007669"/>
    <property type="project" value="InterPro"/>
</dbReference>
<dbReference type="Gene3D" id="1.10.630.10">
    <property type="entry name" value="Cytochrome P450"/>
    <property type="match status" value="1"/>
</dbReference>
<dbReference type="PANTHER" id="PTHR24286">
    <property type="entry name" value="CYTOCHROME P450 26"/>
    <property type="match status" value="1"/>
</dbReference>
<dbReference type="PANTHER" id="PTHR24286:SF24">
    <property type="entry name" value="LANOSTEROL 14-ALPHA DEMETHYLASE"/>
    <property type="match status" value="1"/>
</dbReference>
<keyword evidence="7" id="KW-0503">Monooxygenase</keyword>
<dbReference type="InterPro" id="IPR036396">
    <property type="entry name" value="Cyt_P450_sf"/>
</dbReference>
<evidence type="ECO:0000256" key="4">
    <source>
        <dbReference type="ARBA" id="ARBA00022723"/>
    </source>
</evidence>
<dbReference type="SUPFAM" id="SSF48264">
    <property type="entry name" value="Cytochrome P450"/>
    <property type="match status" value="1"/>
</dbReference>